<dbReference type="Proteomes" id="UP000309673">
    <property type="component" value="Unassembled WGS sequence"/>
</dbReference>
<dbReference type="RefSeq" id="WP_136777524.1">
    <property type="nucleotide sequence ID" value="NZ_SUPK01000004.1"/>
</dbReference>
<evidence type="ECO:0000313" key="3">
    <source>
        <dbReference type="Proteomes" id="UP000309673"/>
    </source>
</evidence>
<organism evidence="2 3">
    <name type="scientific">Cohnella pontilimi</name>
    <dbReference type="NCBI Taxonomy" id="2564100"/>
    <lineage>
        <taxon>Bacteria</taxon>
        <taxon>Bacillati</taxon>
        <taxon>Bacillota</taxon>
        <taxon>Bacilli</taxon>
        <taxon>Bacillales</taxon>
        <taxon>Paenibacillaceae</taxon>
        <taxon>Cohnella</taxon>
    </lineage>
</organism>
<dbReference type="GO" id="GO:0046872">
    <property type="term" value="F:metal ion binding"/>
    <property type="evidence" value="ECO:0007669"/>
    <property type="project" value="InterPro"/>
</dbReference>
<reference evidence="2 3" key="1">
    <citation type="submission" date="2019-04" db="EMBL/GenBank/DDBJ databases">
        <title>Cohnella sp. nov., isolated from soil.</title>
        <authorList>
            <person name="Kim W."/>
        </authorList>
    </citation>
    <scope>NUCLEOTIDE SEQUENCE [LARGE SCALE GENOMIC DNA]</scope>
    <source>
        <strain evidence="2 3">CAU 1483</strain>
    </source>
</reference>
<accession>A0A4V5LSC5</accession>
<evidence type="ECO:0000259" key="1">
    <source>
        <dbReference type="Pfam" id="PF02915"/>
    </source>
</evidence>
<dbReference type="InterPro" id="IPR003251">
    <property type="entry name" value="Rr_diiron-bd_dom"/>
</dbReference>
<proteinExistence type="predicted"/>
<dbReference type="SUPFAM" id="SSF47240">
    <property type="entry name" value="Ferritin-like"/>
    <property type="match status" value="1"/>
</dbReference>
<gene>
    <name evidence="2" type="ORF">E5161_09710</name>
</gene>
<dbReference type="GO" id="GO:0016491">
    <property type="term" value="F:oxidoreductase activity"/>
    <property type="evidence" value="ECO:0007669"/>
    <property type="project" value="InterPro"/>
</dbReference>
<dbReference type="Pfam" id="PF02915">
    <property type="entry name" value="Rubrerythrin"/>
    <property type="match status" value="2"/>
</dbReference>
<comment type="caution">
    <text evidence="2">The sequence shown here is derived from an EMBL/GenBank/DDBJ whole genome shotgun (WGS) entry which is preliminary data.</text>
</comment>
<dbReference type="OrthoDB" id="573482at2"/>
<dbReference type="Gene3D" id="1.20.120.660">
    <property type="entry name" value="IL-4 antagonist (De novo design) like domain"/>
    <property type="match status" value="1"/>
</dbReference>
<name>A0A4V5LSC5_9BACL</name>
<protein>
    <submittedName>
        <fullName evidence="2">Ferritin-like domain-containing protein</fullName>
    </submittedName>
</protein>
<feature type="domain" description="Rubrerythrin diiron-binding" evidence="1">
    <location>
        <begin position="92"/>
        <end position="139"/>
    </location>
</feature>
<dbReference type="AlphaFoldDB" id="A0A4V5LSC5"/>
<feature type="domain" description="Rubrerythrin diiron-binding" evidence="1">
    <location>
        <begin position="19"/>
        <end position="73"/>
    </location>
</feature>
<keyword evidence="3" id="KW-1185">Reference proteome</keyword>
<dbReference type="EMBL" id="SUPK01000004">
    <property type="protein sequence ID" value="TJY42269.1"/>
    <property type="molecule type" value="Genomic_DNA"/>
</dbReference>
<dbReference type="CDD" id="cd00657">
    <property type="entry name" value="Ferritin_like"/>
    <property type="match status" value="1"/>
</dbReference>
<dbReference type="InterPro" id="IPR009078">
    <property type="entry name" value="Ferritin-like_SF"/>
</dbReference>
<evidence type="ECO:0000313" key="2">
    <source>
        <dbReference type="EMBL" id="TJY42269.1"/>
    </source>
</evidence>
<sequence>MYDYGYDFRPQADPTLIQNLTKAINGEYSAISCYERLARLAPNEEVRRQILEIRQDEIRHFHIFSQIYTVLTGRQPVPQITESCPAEYRAGLQFAFKDEQDTVDFYLAASDQARDPFIKESFRRIAADEQNHAVWFLYFLIS</sequence>
<dbReference type="Gene3D" id="1.20.5.420">
    <property type="entry name" value="Immunoglobulin FC, subunit C"/>
    <property type="match status" value="1"/>
</dbReference>